<feature type="region of interest" description="Disordered" evidence="1">
    <location>
        <begin position="482"/>
        <end position="507"/>
    </location>
</feature>
<feature type="region of interest" description="Disordered" evidence="1">
    <location>
        <begin position="1"/>
        <end position="21"/>
    </location>
</feature>
<sequence>MSQFSPVQEIRPPESTTHDISRVSHHLQDIKQFLATVEQATRSAFPNSGKSRYQAVHVLLLSWAEDDLGVMVELDRLSTVFNELYGFNVEKWLIPSEDSHNELGNRLLTFTKTHAREDSLLILYYGGHGFLNDYRQPIWLCSQKADAPSVKWFAHQVTLEEVKSDVLILLDCCSAGGTGGNATKGTKEVIAACGFETWAPGVGDHSFTKSLIDELKYLSTGPSFSVSSLHSRVLDRLKHWNPIYNAERLLMEGPGGRYQDQERRKTPVYISLNKDRISRSIEIVPGLGTKNASRAVRRTSTANPMGGTDETLAAMTDYLTDDRYKHVEVTLSIQVATGQILYPNDMVNWIRDLPLLAKSVRLQAIVPSMSTLLIVSLPVSTWNLLPSNPACSFVGFTTATNWLIPEHAAIQSANTAQFVTSDRLASGISQNTPGFATAQTDTSQERALNTSVVESPLEGKKVPEILSASTVKDELSKEFTEIPSIESALPNSTSSKSEESDIFDPVRSSSSSEARKLWVPGRVSLARRSLLSEIRRTVAHEFPDFQGIKGVSYWKCGR</sequence>
<accession>A0A8H3G554</accession>
<comment type="caution">
    <text evidence="2">The sequence shown here is derived from an EMBL/GenBank/DDBJ whole genome shotgun (WGS) entry which is preliminary data.</text>
</comment>
<dbReference type="EMBL" id="CAJPDS010000096">
    <property type="protein sequence ID" value="CAF9936942.1"/>
    <property type="molecule type" value="Genomic_DNA"/>
</dbReference>
<dbReference type="AlphaFoldDB" id="A0A8H3G554"/>
<keyword evidence="3" id="KW-1185">Reference proteome</keyword>
<evidence type="ECO:0000313" key="2">
    <source>
        <dbReference type="EMBL" id="CAF9936942.1"/>
    </source>
</evidence>
<evidence type="ECO:0000256" key="1">
    <source>
        <dbReference type="SAM" id="MobiDB-lite"/>
    </source>
</evidence>
<reference evidence="2" key="1">
    <citation type="submission" date="2021-03" db="EMBL/GenBank/DDBJ databases">
        <authorList>
            <person name="Tagirdzhanova G."/>
        </authorList>
    </citation>
    <scope>NUCLEOTIDE SEQUENCE</scope>
</reference>
<protein>
    <submittedName>
        <fullName evidence="2">Uncharacterized protein</fullName>
    </submittedName>
</protein>
<dbReference type="OrthoDB" id="4760831at2759"/>
<gene>
    <name evidence="2" type="ORF">HETSPECPRED_010507</name>
</gene>
<name>A0A8H3G554_9LECA</name>
<evidence type="ECO:0000313" key="3">
    <source>
        <dbReference type="Proteomes" id="UP000664521"/>
    </source>
</evidence>
<proteinExistence type="predicted"/>
<organism evidence="2 3">
    <name type="scientific">Heterodermia speciosa</name>
    <dbReference type="NCBI Taxonomy" id="116794"/>
    <lineage>
        <taxon>Eukaryota</taxon>
        <taxon>Fungi</taxon>
        <taxon>Dikarya</taxon>
        <taxon>Ascomycota</taxon>
        <taxon>Pezizomycotina</taxon>
        <taxon>Lecanoromycetes</taxon>
        <taxon>OSLEUM clade</taxon>
        <taxon>Lecanoromycetidae</taxon>
        <taxon>Caliciales</taxon>
        <taxon>Physciaceae</taxon>
        <taxon>Heterodermia</taxon>
    </lineage>
</organism>
<dbReference type="Proteomes" id="UP000664521">
    <property type="component" value="Unassembled WGS sequence"/>
</dbReference>